<comment type="miscellaneous">
    <text evidence="7">The a and c carboxylates of cobyrinate are activated for nucleophilic attack via formation of a phosphorylated intermediate by ATP. CbiA catalyzes first the amidation of the c-carboxylate, and then that of the a-carboxylate.</text>
</comment>
<dbReference type="Proteomes" id="UP000724672">
    <property type="component" value="Unassembled WGS sequence"/>
</dbReference>
<keyword evidence="3 7" id="KW-0547">Nucleotide-binding</keyword>
<evidence type="ECO:0000256" key="6">
    <source>
        <dbReference type="ARBA" id="ARBA00022962"/>
    </source>
</evidence>
<dbReference type="InterPro" id="IPR002586">
    <property type="entry name" value="CobQ/CobB/MinD/ParA_Nub-bd_dom"/>
</dbReference>
<accession>A0A942Z963</accession>
<evidence type="ECO:0000259" key="9">
    <source>
        <dbReference type="Pfam" id="PF07685"/>
    </source>
</evidence>
<evidence type="ECO:0000313" key="11">
    <source>
        <dbReference type="Proteomes" id="UP000724672"/>
    </source>
</evidence>
<organism evidence="10 11">
    <name type="scientific">Anaeromonas frigoriresistens</name>
    <dbReference type="NCBI Taxonomy" id="2683708"/>
    <lineage>
        <taxon>Bacteria</taxon>
        <taxon>Bacillati</taxon>
        <taxon>Bacillota</taxon>
        <taxon>Tissierellia</taxon>
        <taxon>Tissierellales</taxon>
        <taxon>Thermohalobacteraceae</taxon>
        <taxon>Anaeromonas</taxon>
    </lineage>
</organism>
<feature type="site" description="Increases nucleophilicity of active site Cys" evidence="7">
    <location>
        <position position="429"/>
    </location>
</feature>
<dbReference type="RefSeq" id="WP_203366488.1">
    <property type="nucleotide sequence ID" value="NZ_WSFT01000036.1"/>
</dbReference>
<proteinExistence type="inferred from homology"/>
<comment type="function">
    <text evidence="7">Catalyzes the ATP-dependent amidation of the two carboxylate groups at positions a and c of cobyrinate, using either L-glutamine or ammonia as the nitrogen source.</text>
</comment>
<evidence type="ECO:0000256" key="2">
    <source>
        <dbReference type="ARBA" id="ARBA00022598"/>
    </source>
</evidence>
<dbReference type="EMBL" id="WSFT01000036">
    <property type="protein sequence ID" value="MBS4538565.1"/>
    <property type="molecule type" value="Genomic_DNA"/>
</dbReference>
<reference evidence="10" key="1">
    <citation type="submission" date="2019-12" db="EMBL/GenBank/DDBJ databases">
        <title>Clostridiaceae gen. nov. sp. nov., isolated from sediment in Xinjiang, China.</title>
        <authorList>
            <person name="Zhang R."/>
        </authorList>
    </citation>
    <scope>NUCLEOTIDE SEQUENCE</scope>
    <source>
        <strain evidence="10">D2Q-11</strain>
    </source>
</reference>
<dbReference type="NCBIfam" id="TIGR00379">
    <property type="entry name" value="cobB"/>
    <property type="match status" value="1"/>
</dbReference>
<dbReference type="InterPro" id="IPR004484">
    <property type="entry name" value="CbiA/CobB_synth"/>
</dbReference>
<evidence type="ECO:0000256" key="3">
    <source>
        <dbReference type="ARBA" id="ARBA00022741"/>
    </source>
</evidence>
<comment type="caution">
    <text evidence="10">The sequence shown here is derived from an EMBL/GenBank/DDBJ whole genome shotgun (WGS) entry which is preliminary data.</text>
</comment>
<dbReference type="CDD" id="cd03130">
    <property type="entry name" value="GATase1_CobB"/>
    <property type="match status" value="1"/>
</dbReference>
<evidence type="ECO:0000256" key="7">
    <source>
        <dbReference type="HAMAP-Rule" id="MF_00027"/>
    </source>
</evidence>
<comment type="cofactor">
    <cofactor evidence="1 7">
        <name>Mg(2+)</name>
        <dbReference type="ChEBI" id="CHEBI:18420"/>
    </cofactor>
</comment>
<dbReference type="PROSITE" id="PS51274">
    <property type="entry name" value="GATASE_COBBQ"/>
    <property type="match status" value="1"/>
</dbReference>
<dbReference type="GO" id="GO:0042242">
    <property type="term" value="F:cobyrinic acid a,c-diamide synthase activity"/>
    <property type="evidence" value="ECO:0007669"/>
    <property type="project" value="UniProtKB-UniRule"/>
</dbReference>
<dbReference type="SUPFAM" id="SSF52540">
    <property type="entry name" value="P-loop containing nucleoside triphosphate hydrolases"/>
    <property type="match status" value="1"/>
</dbReference>
<feature type="domain" description="CobB/CobQ-like glutamine amidotransferase" evidence="9">
    <location>
        <begin position="247"/>
        <end position="436"/>
    </location>
</feature>
<keyword evidence="4 7" id="KW-0067">ATP-binding</keyword>
<comment type="domain">
    <text evidence="7">Comprises of two domains. The C-terminal domain contains the binding site for glutamine and catalyzes the hydrolysis of this substrate to glutamate and ammonia. The N-terminal domain is anticipated to bind ATP and cobyrinate and catalyzes the ultimate synthesis of the diamide product. The ammonia produced via the glutaminase domain is probably translocated to the adjacent domain via a molecular tunnel, where it reacts with an activated intermediate.</text>
</comment>
<dbReference type="EC" id="6.3.5.11" evidence="7"/>
<dbReference type="InterPro" id="IPR011698">
    <property type="entry name" value="GATase_3"/>
</dbReference>
<keyword evidence="2 7" id="KW-0436">Ligase</keyword>
<keyword evidence="7" id="KW-0169">Cobalamin biosynthesis</keyword>
<dbReference type="Pfam" id="PF01656">
    <property type="entry name" value="CbiA"/>
    <property type="match status" value="1"/>
</dbReference>
<dbReference type="Gene3D" id="3.40.50.300">
    <property type="entry name" value="P-loop containing nucleotide triphosphate hydrolases"/>
    <property type="match status" value="2"/>
</dbReference>
<feature type="active site" description="Nucleophile" evidence="7">
    <location>
        <position position="330"/>
    </location>
</feature>
<dbReference type="GO" id="GO:0005524">
    <property type="term" value="F:ATP binding"/>
    <property type="evidence" value="ECO:0007669"/>
    <property type="project" value="UniProtKB-UniRule"/>
</dbReference>
<evidence type="ECO:0000256" key="4">
    <source>
        <dbReference type="ARBA" id="ARBA00022840"/>
    </source>
</evidence>
<comment type="catalytic activity">
    <reaction evidence="7">
        <text>cob(II)yrinate + 2 L-glutamine + 2 ATP + 2 H2O = cob(II)yrinate a,c diamide + 2 L-glutamate + 2 ADP + 2 phosphate + 2 H(+)</text>
        <dbReference type="Rhea" id="RHEA:26289"/>
        <dbReference type="ChEBI" id="CHEBI:15377"/>
        <dbReference type="ChEBI" id="CHEBI:15378"/>
        <dbReference type="ChEBI" id="CHEBI:29985"/>
        <dbReference type="ChEBI" id="CHEBI:30616"/>
        <dbReference type="ChEBI" id="CHEBI:43474"/>
        <dbReference type="ChEBI" id="CHEBI:58359"/>
        <dbReference type="ChEBI" id="CHEBI:58537"/>
        <dbReference type="ChEBI" id="CHEBI:58894"/>
        <dbReference type="ChEBI" id="CHEBI:456216"/>
        <dbReference type="EC" id="6.3.5.11"/>
    </reaction>
</comment>
<name>A0A942Z963_9FIRM</name>
<evidence type="ECO:0000313" key="10">
    <source>
        <dbReference type="EMBL" id="MBS4538565.1"/>
    </source>
</evidence>
<protein>
    <recommendedName>
        <fullName evidence="7">Cobyrinate a,c-diamide synthase</fullName>
        <ecNumber evidence="7">6.3.5.11</ecNumber>
    </recommendedName>
    <alternativeName>
        <fullName evidence="7">Cobyrinic acid a,c-diamide synthetase</fullName>
    </alternativeName>
</protein>
<evidence type="ECO:0000259" key="8">
    <source>
        <dbReference type="Pfam" id="PF01656"/>
    </source>
</evidence>
<dbReference type="Gene3D" id="3.40.50.880">
    <property type="match status" value="1"/>
</dbReference>
<dbReference type="Pfam" id="PF07685">
    <property type="entry name" value="GATase_3"/>
    <property type="match status" value="1"/>
</dbReference>
<dbReference type="InterPro" id="IPR029062">
    <property type="entry name" value="Class_I_gatase-like"/>
</dbReference>
<keyword evidence="5 7" id="KW-0460">Magnesium</keyword>
<gene>
    <name evidence="7" type="primary">cbiA</name>
    <name evidence="10" type="ORF">GOQ27_08825</name>
</gene>
<dbReference type="CDD" id="cd05388">
    <property type="entry name" value="CobB_N"/>
    <property type="match status" value="1"/>
</dbReference>
<dbReference type="InterPro" id="IPR027417">
    <property type="entry name" value="P-loop_NTPase"/>
</dbReference>
<dbReference type="HAMAP" id="MF_00027">
    <property type="entry name" value="CobB_CbiA"/>
    <property type="match status" value="1"/>
</dbReference>
<dbReference type="AlphaFoldDB" id="A0A942Z963"/>
<evidence type="ECO:0000256" key="1">
    <source>
        <dbReference type="ARBA" id="ARBA00001946"/>
    </source>
</evidence>
<dbReference type="GO" id="GO:0009236">
    <property type="term" value="P:cobalamin biosynthetic process"/>
    <property type="evidence" value="ECO:0007669"/>
    <property type="project" value="UniProtKB-UniRule"/>
</dbReference>
<keyword evidence="6 7" id="KW-0315">Glutamine amidotransferase</keyword>
<dbReference type="PANTHER" id="PTHR43873:SF1">
    <property type="entry name" value="COBYRINATE A,C-DIAMIDE SYNTHASE"/>
    <property type="match status" value="1"/>
</dbReference>
<feature type="domain" description="CobQ/CobB/MinD/ParA nucleotide binding" evidence="8">
    <location>
        <begin position="4"/>
        <end position="184"/>
    </location>
</feature>
<sequence>MKNIMIAGTASGVGKTTISLGIMSALSKRGINVAPFKVGPDYIDPKFHKFVTGNPSYNLDSWLLDEDTVKYLFKKNMKDKDVGVIEGVMGLYDGFGVEKDMGSSAHISKILKTPVILVIDGKGISLSSSAIVLGYQMYDKEVEIKGIIINRVSGERHYNILKTVIERDVGIPCLGYLPSNLNISLKSRHLGLIPANEVIDLQEKSDELAKIIEETIDLDEILKVAETNITENNKIDNTINGKKFGLRIGIFEDEAFSFYYQDNIDLMKKIGVEFISISPLKDEVLPLELDGLYIGGGFPEIFTNELEKNISFRQDLLRRLQEGLPAYAECGGLMYLTKSITDLEGKKYDMVGFFETDSLMTKRLQRFGYVEVEYNEKISIRAHEFHRSKIQDNSNIEYVYNVQKKKEGKKNKEWKCGLKKKNVIAGYPHIHFYSNNDFLYNMLDHWEKVKTFV</sequence>
<comment type="similarity">
    <text evidence="7">Belongs to the CobB/CbiA family.</text>
</comment>
<evidence type="ECO:0000256" key="5">
    <source>
        <dbReference type="ARBA" id="ARBA00022842"/>
    </source>
</evidence>
<dbReference type="NCBIfam" id="NF002204">
    <property type="entry name" value="PRK01077.1"/>
    <property type="match status" value="1"/>
</dbReference>
<dbReference type="SUPFAM" id="SSF52317">
    <property type="entry name" value="Class I glutamine amidotransferase-like"/>
    <property type="match status" value="1"/>
</dbReference>
<dbReference type="PANTHER" id="PTHR43873">
    <property type="entry name" value="COBYRINATE A,C-DIAMIDE SYNTHASE"/>
    <property type="match status" value="1"/>
</dbReference>
<keyword evidence="11" id="KW-1185">Reference proteome</keyword>
<comment type="pathway">
    <text evidence="7">Cofactor biosynthesis; adenosylcobalamin biosynthesis; cob(II)yrinate a,c-diamide from sirohydrochlorin (anaerobic route): step 10/10.</text>
</comment>